<dbReference type="InterPro" id="IPR011335">
    <property type="entry name" value="Restrct_endonuc-II-like"/>
</dbReference>
<dbReference type="Proteomes" id="UP000003835">
    <property type="component" value="Unassembled WGS sequence"/>
</dbReference>
<dbReference type="InterPro" id="IPR050678">
    <property type="entry name" value="DNA_Partitioning_ATPase"/>
</dbReference>
<dbReference type="SUPFAM" id="SSF52540">
    <property type="entry name" value="P-loop containing nucleoside triphosphate hydrolases"/>
    <property type="match status" value="1"/>
</dbReference>
<reference evidence="3 4" key="1">
    <citation type="submission" date="2008-07" db="EMBL/GenBank/DDBJ databases">
        <authorList>
            <person name="Tandeau de Marsac N."/>
            <person name="Ferriera S."/>
            <person name="Johnson J."/>
            <person name="Kravitz S."/>
            <person name="Beeson K."/>
            <person name="Sutton G."/>
            <person name="Rogers Y.-H."/>
            <person name="Friedman R."/>
            <person name="Frazier M."/>
            <person name="Venter J.C."/>
        </authorList>
    </citation>
    <scope>NUCLEOTIDE SEQUENCE [LARGE SCALE GENOMIC DNA]</scope>
    <source>
        <strain evidence="3 4">PCC 7420</strain>
    </source>
</reference>
<proteinExistence type="predicted"/>
<name>B4W4J0_9CYAN</name>
<gene>
    <name evidence="3" type="ORF">MC7420_8084</name>
</gene>
<evidence type="ECO:0000313" key="4">
    <source>
        <dbReference type="Proteomes" id="UP000003835"/>
    </source>
</evidence>
<dbReference type="Pfam" id="PF01656">
    <property type="entry name" value="CbiA"/>
    <property type="match status" value="1"/>
</dbReference>
<evidence type="ECO:0000313" key="3">
    <source>
        <dbReference type="EMBL" id="EDX70874.1"/>
    </source>
</evidence>
<dbReference type="HOGENOM" id="CLU_727251_0_0_3"/>
<evidence type="ECO:0000259" key="2">
    <source>
        <dbReference type="Pfam" id="PF04471"/>
    </source>
</evidence>
<dbReference type="GO" id="GO:0003677">
    <property type="term" value="F:DNA binding"/>
    <property type="evidence" value="ECO:0007669"/>
    <property type="project" value="InterPro"/>
</dbReference>
<evidence type="ECO:0008006" key="5">
    <source>
        <dbReference type="Google" id="ProtNLM"/>
    </source>
</evidence>
<sequence length="374" mass="41957">MRDFAQFEQHVATIFQNEGWTVTTPDPKPPEYDLVVSKEGQTGAVHLKWLISNVQKPQILRFLGFLESKAGQDFNCGFFITTKGYGAPANALIRSWGSDAKIQCGIAADTQILWVNEDELPPPEPPKPGKIYVGVFTCKGGVGKTTVSAHLAGAFALEGFNVALVDLDPEQNLQKLLGDGVDVPRPRGVGASTYIAVYDWREWHEDAARDCKMVVCDCSPALERNPKELVSQFDYCIIPTTLNPLGLNKHGQVIKDTVRGIRELNQQAHLFVLVNNFKYPGSKRRLRLLRDTFLDTYNEVKAIDHKFHCIDPKYACIRSSDQLYYWGIHLLENPDEARSELAFKLVGGICYPRDDFINLADYIEREAGLGILRN</sequence>
<dbReference type="PANTHER" id="PTHR13696">
    <property type="entry name" value="P-LOOP CONTAINING NUCLEOSIDE TRIPHOSPHATE HYDROLASE"/>
    <property type="match status" value="1"/>
</dbReference>
<feature type="domain" description="Restriction endonuclease type IV Mrr" evidence="2">
    <location>
        <begin position="5"/>
        <end position="94"/>
    </location>
</feature>
<protein>
    <recommendedName>
        <fullName evidence="5">Restriction endonuclease</fullName>
    </recommendedName>
</protein>
<dbReference type="GO" id="GO:0009307">
    <property type="term" value="P:DNA restriction-modification system"/>
    <property type="evidence" value="ECO:0007669"/>
    <property type="project" value="InterPro"/>
</dbReference>
<dbReference type="STRING" id="118168.MC7420_8084"/>
<keyword evidence="4" id="KW-1185">Reference proteome</keyword>
<feature type="domain" description="CobQ/CobB/MinD/ParA nucleotide binding" evidence="1">
    <location>
        <begin position="137"/>
        <end position="286"/>
    </location>
</feature>
<dbReference type="EMBL" id="DS989879">
    <property type="protein sequence ID" value="EDX70874.1"/>
    <property type="molecule type" value="Genomic_DNA"/>
</dbReference>
<dbReference type="PANTHER" id="PTHR13696:SF99">
    <property type="entry name" value="COBYRINIC ACID AC-DIAMIDE SYNTHASE"/>
    <property type="match status" value="1"/>
</dbReference>
<dbReference type="AlphaFoldDB" id="B4W4J0"/>
<dbReference type="SUPFAM" id="SSF52980">
    <property type="entry name" value="Restriction endonuclease-like"/>
    <property type="match status" value="1"/>
</dbReference>
<dbReference type="InterPro" id="IPR007560">
    <property type="entry name" value="Restrct_endonuc_IV_Mrr"/>
</dbReference>
<dbReference type="eggNOG" id="COG1192">
    <property type="taxonomic scope" value="Bacteria"/>
</dbReference>
<accession>B4W4J0</accession>
<dbReference type="GO" id="GO:0004519">
    <property type="term" value="F:endonuclease activity"/>
    <property type="evidence" value="ECO:0007669"/>
    <property type="project" value="InterPro"/>
</dbReference>
<organism evidence="3 4">
    <name type="scientific">Coleofasciculus chthonoplastes PCC 7420</name>
    <dbReference type="NCBI Taxonomy" id="118168"/>
    <lineage>
        <taxon>Bacteria</taxon>
        <taxon>Bacillati</taxon>
        <taxon>Cyanobacteriota</taxon>
        <taxon>Cyanophyceae</taxon>
        <taxon>Coleofasciculales</taxon>
        <taxon>Coleofasciculaceae</taxon>
        <taxon>Coleofasciculus</taxon>
    </lineage>
</organism>
<evidence type="ECO:0000259" key="1">
    <source>
        <dbReference type="Pfam" id="PF01656"/>
    </source>
</evidence>
<dbReference type="Gene3D" id="3.40.50.300">
    <property type="entry name" value="P-loop containing nucleotide triphosphate hydrolases"/>
    <property type="match status" value="1"/>
</dbReference>
<dbReference type="InterPro" id="IPR027417">
    <property type="entry name" value="P-loop_NTPase"/>
</dbReference>
<dbReference type="CDD" id="cd02042">
    <property type="entry name" value="ParAB_family"/>
    <property type="match status" value="1"/>
</dbReference>
<dbReference type="InterPro" id="IPR002586">
    <property type="entry name" value="CobQ/CobB/MinD/ParA_Nub-bd_dom"/>
</dbReference>
<dbReference type="Pfam" id="PF04471">
    <property type="entry name" value="Mrr_cat"/>
    <property type="match status" value="1"/>
</dbReference>